<dbReference type="Pfam" id="PF00566">
    <property type="entry name" value="RabGAP-TBC"/>
    <property type="match status" value="1"/>
</dbReference>
<dbReference type="Gene3D" id="1.10.238.10">
    <property type="entry name" value="EF-hand"/>
    <property type="match status" value="1"/>
</dbReference>
<dbReference type="GO" id="GO:0005509">
    <property type="term" value="F:calcium ion binding"/>
    <property type="evidence" value="ECO:0007669"/>
    <property type="project" value="InterPro"/>
</dbReference>
<proteinExistence type="predicted"/>
<reference evidence="6 7" key="1">
    <citation type="submission" date="2019-07" db="EMBL/GenBank/DDBJ databases">
        <title>Rhodotorula toruloides NBRC10032 genome sequencing.</title>
        <authorList>
            <person name="Shida Y."/>
            <person name="Takaku H."/>
            <person name="Ogasawara W."/>
            <person name="Mori K."/>
        </authorList>
    </citation>
    <scope>NUCLEOTIDE SEQUENCE [LARGE SCALE GENOMIC DNA]</scope>
    <source>
        <strain evidence="6 7">NBRC10032</strain>
    </source>
</reference>
<evidence type="ECO:0000256" key="3">
    <source>
        <dbReference type="SAM" id="MobiDB-lite"/>
    </source>
</evidence>
<dbReference type="InterPro" id="IPR011992">
    <property type="entry name" value="EF-hand-dom_pair"/>
</dbReference>
<evidence type="ECO:0000313" key="6">
    <source>
        <dbReference type="EMBL" id="GEM06437.1"/>
    </source>
</evidence>
<feature type="compositionally biased region" description="Basic and acidic residues" evidence="3">
    <location>
        <begin position="562"/>
        <end position="571"/>
    </location>
</feature>
<evidence type="ECO:0000256" key="2">
    <source>
        <dbReference type="ARBA" id="ARBA00022837"/>
    </source>
</evidence>
<dbReference type="FunFam" id="1.10.472.80:FF:000051">
    <property type="entry name" value="Probable MDR1-Mac1p interacting protein"/>
    <property type="match status" value="1"/>
</dbReference>
<dbReference type="GO" id="GO:0031267">
    <property type="term" value="F:small GTPase binding"/>
    <property type="evidence" value="ECO:0007669"/>
    <property type="project" value="TreeGrafter"/>
</dbReference>
<keyword evidence="1" id="KW-0343">GTPase activation</keyword>
<dbReference type="InterPro" id="IPR035969">
    <property type="entry name" value="Rab-GAP_TBC_sf"/>
</dbReference>
<sequence length="962" mass="108089">MAGHEDAYSGKLYLSTSYLTFTSLDRRSCRLTLPLATVRRVEKLAPGREGTAVGAFALGLTLFHGLRVIVQLNSLRPTNDAFCANLRVRLKASLPLMKTLKPFANTFFSEWFLSPDREDEERRKKDEESKVAELISFDEKGKEKEDDEPWTTDGMIFRYPGDPRKLREKSKMKLWRQYLQDYGRNLTLIRYPSFTRLVLVGLPNRLRGEMWELTCGSMFMRLQNPGVYEQILRDNEGRRSASTDDIEKDLHRSLPEYPAYQDVKGIDTMRRVLTAYAWSNPALGYCQAMNLVAASFLIYMSEEQCFWCLSVLCDRLLPGYYSPSMYGTVLDQRVFEHLVRRCLPSLHDHFVQADIQLSVASLPWFLSLYISSMPMVFAFRIIDCFFLMGPKVLFQVGLAILKLNGAALLETADDGAFINVLKSFFATLGDSAHPDSHDPRQRQVTKFQELFVIAFREFSIITDDTIASERKRFRSEVLVSIETFAKRTAIRNLQSTGRLDPAQLGLAYDHFQLAVLQMKERERQAKAANGSRSRSSSTVGRSPAQSPRPDGGASSLSSGSRPPKEETKPEDRLDRIAFGRFMADVATWARNEKLVKNGLLSHIEREPADHALIDKIFLAWDFTHAGSLSFQDVISGLDTVLFNDLMLNVSWLFSLYDADKDGYLTKDEVLQVSEALLFIFRNEPGDRYLGSISNMLQNLFEYGESTKPPAKPQDGNQPADSPEIQSTEWADNDPNRPFLSHATFRMCILADALLEDFFDSDLTNSWRLEVLVPEEKPKPQTLAGGWWGGLVSAIVTDENKERFNRLADEVGKRLDIQTVEQRPSIGKLDAAAAAIEPTARDSLFSTSTNRKKTPLPPASENATVNPLSAASMRMPAYPTQENPWADAASETGDSSSSAPKHDIDVQALAQQAMQRPQFAVDEATEGGEGDDLYGGEGEEGLLGQVDAMLQADNVGRRDDDLL</sequence>
<dbReference type="SUPFAM" id="SSF47473">
    <property type="entry name" value="EF-hand"/>
    <property type="match status" value="1"/>
</dbReference>
<protein>
    <submittedName>
        <fullName evidence="6">GTPase activating protein</fullName>
    </submittedName>
</protein>
<feature type="region of interest" description="Disordered" evidence="3">
    <location>
        <begin position="841"/>
        <end position="867"/>
    </location>
</feature>
<evidence type="ECO:0000256" key="1">
    <source>
        <dbReference type="ARBA" id="ARBA00022468"/>
    </source>
</evidence>
<dbReference type="SMART" id="SM00164">
    <property type="entry name" value="TBC"/>
    <property type="match status" value="1"/>
</dbReference>
<evidence type="ECO:0000259" key="4">
    <source>
        <dbReference type="PROSITE" id="PS50086"/>
    </source>
</evidence>
<dbReference type="InterPro" id="IPR004182">
    <property type="entry name" value="GRAM"/>
</dbReference>
<dbReference type="OrthoDB" id="17687at2759"/>
<feature type="region of interest" description="Disordered" evidence="3">
    <location>
        <begin position="522"/>
        <end position="571"/>
    </location>
</feature>
<dbReference type="PROSITE" id="PS00018">
    <property type="entry name" value="EF_HAND_1"/>
    <property type="match status" value="1"/>
</dbReference>
<gene>
    <name evidence="6" type="ORF">Rt10032_c01g0454</name>
</gene>
<evidence type="ECO:0000259" key="5">
    <source>
        <dbReference type="PROSITE" id="PS50222"/>
    </source>
</evidence>
<feature type="region of interest" description="Disordered" evidence="3">
    <location>
        <begin position="879"/>
        <end position="962"/>
    </location>
</feature>
<dbReference type="PANTHER" id="PTHR47219">
    <property type="entry name" value="RAB GTPASE-ACTIVATING PROTEIN 1-LIKE"/>
    <property type="match status" value="1"/>
</dbReference>
<keyword evidence="2" id="KW-0106">Calcium</keyword>
<dbReference type="FunFam" id="1.10.8.270:FF:000002">
    <property type="entry name" value="TBC1 domain family member 9B"/>
    <property type="match status" value="1"/>
</dbReference>
<evidence type="ECO:0000313" key="7">
    <source>
        <dbReference type="Proteomes" id="UP000321518"/>
    </source>
</evidence>
<dbReference type="InterPro" id="IPR050302">
    <property type="entry name" value="Rab_GAP_TBC_domain"/>
</dbReference>
<organism evidence="6 7">
    <name type="scientific">Rhodotorula toruloides</name>
    <name type="common">Yeast</name>
    <name type="synonym">Rhodosporidium toruloides</name>
    <dbReference type="NCBI Taxonomy" id="5286"/>
    <lineage>
        <taxon>Eukaryota</taxon>
        <taxon>Fungi</taxon>
        <taxon>Dikarya</taxon>
        <taxon>Basidiomycota</taxon>
        <taxon>Pucciniomycotina</taxon>
        <taxon>Microbotryomycetes</taxon>
        <taxon>Sporidiobolales</taxon>
        <taxon>Sporidiobolaceae</taxon>
        <taxon>Rhodotorula</taxon>
    </lineage>
</organism>
<feature type="compositionally biased region" description="Acidic residues" evidence="3">
    <location>
        <begin position="922"/>
        <end position="939"/>
    </location>
</feature>
<feature type="domain" description="EF-hand" evidence="5">
    <location>
        <begin position="644"/>
        <end position="679"/>
    </location>
</feature>
<dbReference type="EMBL" id="BJWK01000001">
    <property type="protein sequence ID" value="GEM06437.1"/>
    <property type="molecule type" value="Genomic_DNA"/>
</dbReference>
<accession>A0A511K803</accession>
<dbReference type="Gene3D" id="1.10.472.80">
    <property type="entry name" value="Ypt/Rab-GAP domain of gyp1p, domain 3"/>
    <property type="match status" value="1"/>
</dbReference>
<dbReference type="PROSITE" id="PS50222">
    <property type="entry name" value="EF_HAND_2"/>
    <property type="match status" value="1"/>
</dbReference>
<feature type="domain" description="Rab-GAP TBC" evidence="4">
    <location>
        <begin position="201"/>
        <end position="389"/>
    </location>
</feature>
<dbReference type="PRINTS" id="PR00450">
    <property type="entry name" value="RECOVERIN"/>
</dbReference>
<dbReference type="InterPro" id="IPR002048">
    <property type="entry name" value="EF_hand_dom"/>
</dbReference>
<dbReference type="Gene3D" id="1.10.8.270">
    <property type="entry name" value="putative rabgap domain of human tbc1 domain family member 14 like domains"/>
    <property type="match status" value="1"/>
</dbReference>
<dbReference type="PROSITE" id="PS50086">
    <property type="entry name" value="TBC_RABGAP"/>
    <property type="match status" value="1"/>
</dbReference>
<dbReference type="Proteomes" id="UP000321518">
    <property type="component" value="Unassembled WGS sequence"/>
</dbReference>
<dbReference type="AlphaFoldDB" id="A0A511K803"/>
<comment type="caution">
    <text evidence="6">The sequence shown here is derived from an EMBL/GenBank/DDBJ whole genome shotgun (WGS) entry which is preliminary data.</text>
</comment>
<name>A0A511K803_RHOTO</name>
<feature type="compositionally biased region" description="Polar residues" evidence="3">
    <location>
        <begin position="714"/>
        <end position="729"/>
    </location>
</feature>
<dbReference type="InterPro" id="IPR018247">
    <property type="entry name" value="EF_Hand_1_Ca_BS"/>
</dbReference>
<dbReference type="Pfam" id="PF02893">
    <property type="entry name" value="GRAM"/>
    <property type="match status" value="1"/>
</dbReference>
<dbReference type="InterPro" id="IPR000195">
    <property type="entry name" value="Rab-GAP-TBC_dom"/>
</dbReference>
<dbReference type="GO" id="GO:0005096">
    <property type="term" value="F:GTPase activator activity"/>
    <property type="evidence" value="ECO:0007669"/>
    <property type="project" value="UniProtKB-KW"/>
</dbReference>
<dbReference type="SUPFAM" id="SSF47923">
    <property type="entry name" value="Ypt/Rab-GAP domain of gyp1p"/>
    <property type="match status" value="2"/>
</dbReference>
<dbReference type="PANTHER" id="PTHR47219:SF20">
    <property type="entry name" value="TBC1 DOMAIN FAMILY MEMBER 2B"/>
    <property type="match status" value="1"/>
</dbReference>
<feature type="region of interest" description="Disordered" evidence="3">
    <location>
        <begin position="703"/>
        <end position="734"/>
    </location>
</feature>